<reference evidence="2" key="1">
    <citation type="submission" date="2020-10" db="EMBL/GenBank/DDBJ databases">
        <authorList>
            <person name="Lu T."/>
            <person name="Wang Q."/>
            <person name="Han X."/>
        </authorList>
    </citation>
    <scope>NUCLEOTIDE SEQUENCE</scope>
    <source>
        <strain evidence="2">WQ 366</strain>
    </source>
</reference>
<proteinExistence type="predicted"/>
<sequence>MEKLKVWIWRLLNYNKIHKPYAASSEERESLVIMKSIDTIDHILENNISISRFGDGEFQMMHHYLNNGDEKTFNVDSFQQYNQKLAMRLIDVFKSDTANHLVCIPYALKDSRVSRLGTRLFWEREWNFRKQFLQKLNLNRVFGDTNFTRFYLDRLDILNYPEYISKLKEIWDNRNILIIEGEYSRLGVNNDLFSNANSIQRVLCPAINAFEKYDEILSSMKNQSKDKLVLIALGHTATVLAYDICLLGNQALDIGHIDVEYEWYKIKAKSKVRIPNKYVNEVKEGRMTEDIEDQLYKSQIIKVIN</sequence>
<dbReference type="Proteomes" id="UP001165302">
    <property type="component" value="Unassembled WGS sequence"/>
</dbReference>
<gene>
    <name evidence="2" type="ORF">IPZ78_02995</name>
</gene>
<name>A0ABS7Z579_9SPHI</name>
<accession>A0ABS7Z579</accession>
<evidence type="ECO:0000259" key="1">
    <source>
        <dbReference type="Pfam" id="PF08759"/>
    </source>
</evidence>
<protein>
    <submittedName>
        <fullName evidence="2">SP_1767 family glycosyltransferase</fullName>
    </submittedName>
</protein>
<feature type="domain" description="Glycosyltransferase GT-D fold" evidence="1">
    <location>
        <begin position="50"/>
        <end position="282"/>
    </location>
</feature>
<organism evidence="2 3">
    <name type="scientific">Sphingobacterium bovistauri</name>
    <dbReference type="NCBI Taxonomy" id="2781959"/>
    <lineage>
        <taxon>Bacteria</taxon>
        <taxon>Pseudomonadati</taxon>
        <taxon>Bacteroidota</taxon>
        <taxon>Sphingobacteriia</taxon>
        <taxon>Sphingobacteriales</taxon>
        <taxon>Sphingobacteriaceae</taxon>
        <taxon>Sphingobacterium</taxon>
    </lineage>
</organism>
<dbReference type="NCBIfam" id="TIGR03728">
    <property type="entry name" value="glyco_access_1"/>
    <property type="match status" value="1"/>
</dbReference>
<keyword evidence="3" id="KW-1185">Reference proteome</keyword>
<dbReference type="EMBL" id="JADEYP010000003">
    <property type="protein sequence ID" value="MCA5004119.1"/>
    <property type="molecule type" value="Genomic_DNA"/>
</dbReference>
<dbReference type="RefSeq" id="WP_225551451.1">
    <property type="nucleotide sequence ID" value="NZ_JADEYP010000003.1"/>
</dbReference>
<comment type="caution">
    <text evidence="2">The sequence shown here is derived from an EMBL/GenBank/DDBJ whole genome shotgun (WGS) entry which is preliminary data.</text>
</comment>
<evidence type="ECO:0000313" key="3">
    <source>
        <dbReference type="Proteomes" id="UP001165302"/>
    </source>
</evidence>
<dbReference type="InterPro" id="IPR014869">
    <property type="entry name" value="GT-D"/>
</dbReference>
<dbReference type="Pfam" id="PF08759">
    <property type="entry name" value="GT-D"/>
    <property type="match status" value="1"/>
</dbReference>
<evidence type="ECO:0000313" key="2">
    <source>
        <dbReference type="EMBL" id="MCA5004119.1"/>
    </source>
</evidence>